<keyword evidence="2 4" id="KW-0442">Lipid degradation</keyword>
<protein>
    <recommendedName>
        <fullName evidence="5">PNPLA domain-containing protein</fullName>
    </recommendedName>
</protein>
<reference evidence="6 7" key="1">
    <citation type="submission" date="2014-04" db="EMBL/GenBank/DDBJ databases">
        <authorList>
            <consortium name="DOE Joint Genome Institute"/>
            <person name="Kuo A."/>
            <person name="Girlanda M."/>
            <person name="Perotto S."/>
            <person name="Kohler A."/>
            <person name="Nagy L.G."/>
            <person name="Floudas D."/>
            <person name="Copeland A."/>
            <person name="Barry K.W."/>
            <person name="Cichocki N."/>
            <person name="Veneault-Fourrey C."/>
            <person name="LaButti K."/>
            <person name="Lindquist E.A."/>
            <person name="Lipzen A."/>
            <person name="Lundell T."/>
            <person name="Morin E."/>
            <person name="Murat C."/>
            <person name="Sun H."/>
            <person name="Tunlid A."/>
            <person name="Henrissat B."/>
            <person name="Grigoriev I.V."/>
            <person name="Hibbett D.S."/>
            <person name="Martin F."/>
            <person name="Nordberg H.P."/>
            <person name="Cantor M.N."/>
            <person name="Hua S.X."/>
        </authorList>
    </citation>
    <scope>NUCLEOTIDE SEQUENCE [LARGE SCALE GENOMIC DNA]</scope>
    <source>
        <strain evidence="6 7">MUT 4182</strain>
    </source>
</reference>
<dbReference type="GO" id="GO:0016020">
    <property type="term" value="C:membrane"/>
    <property type="evidence" value="ECO:0007669"/>
    <property type="project" value="TreeGrafter"/>
</dbReference>
<gene>
    <name evidence="6" type="ORF">M407DRAFT_26665</name>
</gene>
<keyword evidence="1 4" id="KW-0378">Hydrolase</keyword>
<dbReference type="GO" id="GO:0047499">
    <property type="term" value="F:calcium-independent phospholipase A2 activity"/>
    <property type="evidence" value="ECO:0007669"/>
    <property type="project" value="TreeGrafter"/>
</dbReference>
<sequence length="395" mass="44544">MSQMVAAVGAGIALAGIHIYGAVKGHYRKDETAMQLGLIDARVLEDRAYWENWFLDHPNVPRHIPQRRPLRLLSLDGGGVRGIVSLIILQQIMQEVASGARPCEYFDLIGGTSTGGLIAIMLGRLRMSIQECIECYTELSKDVFYGDWELWSSANWNVLSGHKFSGEKLENAVKTVVEKYRGATGTHMHDDPVNRGGRPPCRTFVVAIPGCNVPRPPKLFRTYDNRFQRHSADRCQIWEAARATSCAPSFFPDIQVEGVYYSDGGLGYNNPSHLVLQEARSLWGQSHPINCLLSLGTGSVESFMHRMEYAPDKLGFIKVFGDMAIGCERVHHELAQDYFLEGTYWRFNPKMDEKIGLDEWRRIDELKGIAWQYLVENDSDVRAFAGATTRERGRQ</sequence>
<dbReference type="OrthoDB" id="630895at2759"/>
<keyword evidence="7" id="KW-1185">Reference proteome</keyword>
<feature type="active site" description="Proton acceptor" evidence="4">
    <location>
        <position position="263"/>
    </location>
</feature>
<accession>A0A0C3KR58</accession>
<dbReference type="HOGENOM" id="CLU_000288_144_2_1"/>
<evidence type="ECO:0000256" key="4">
    <source>
        <dbReference type="PROSITE-ProRule" id="PRU01161"/>
    </source>
</evidence>
<dbReference type="GO" id="GO:0016042">
    <property type="term" value="P:lipid catabolic process"/>
    <property type="evidence" value="ECO:0007669"/>
    <property type="project" value="UniProtKB-UniRule"/>
</dbReference>
<keyword evidence="3 4" id="KW-0443">Lipid metabolism</keyword>
<dbReference type="AlphaFoldDB" id="A0A0C3KR58"/>
<evidence type="ECO:0000313" key="7">
    <source>
        <dbReference type="Proteomes" id="UP000054248"/>
    </source>
</evidence>
<dbReference type="PANTHER" id="PTHR24185:SF1">
    <property type="entry name" value="CALCIUM-INDEPENDENT PHOSPHOLIPASE A2-GAMMA"/>
    <property type="match status" value="1"/>
</dbReference>
<reference evidence="7" key="2">
    <citation type="submission" date="2015-01" db="EMBL/GenBank/DDBJ databases">
        <title>Evolutionary Origins and Diversification of the Mycorrhizal Mutualists.</title>
        <authorList>
            <consortium name="DOE Joint Genome Institute"/>
            <consortium name="Mycorrhizal Genomics Consortium"/>
            <person name="Kohler A."/>
            <person name="Kuo A."/>
            <person name="Nagy L.G."/>
            <person name="Floudas D."/>
            <person name="Copeland A."/>
            <person name="Barry K.W."/>
            <person name="Cichocki N."/>
            <person name="Veneault-Fourrey C."/>
            <person name="LaButti K."/>
            <person name="Lindquist E.A."/>
            <person name="Lipzen A."/>
            <person name="Lundell T."/>
            <person name="Morin E."/>
            <person name="Murat C."/>
            <person name="Riley R."/>
            <person name="Ohm R."/>
            <person name="Sun H."/>
            <person name="Tunlid A."/>
            <person name="Henrissat B."/>
            <person name="Grigoriev I.V."/>
            <person name="Hibbett D.S."/>
            <person name="Martin F."/>
        </authorList>
    </citation>
    <scope>NUCLEOTIDE SEQUENCE [LARGE SCALE GENOMIC DNA]</scope>
    <source>
        <strain evidence="7">MUT 4182</strain>
    </source>
</reference>
<dbReference type="PROSITE" id="PS51635">
    <property type="entry name" value="PNPLA"/>
    <property type="match status" value="1"/>
</dbReference>
<dbReference type="GO" id="GO:0046486">
    <property type="term" value="P:glycerolipid metabolic process"/>
    <property type="evidence" value="ECO:0007669"/>
    <property type="project" value="UniProtKB-ARBA"/>
</dbReference>
<dbReference type="EMBL" id="KN823073">
    <property type="protein sequence ID" value="KIO23873.1"/>
    <property type="molecule type" value="Genomic_DNA"/>
</dbReference>
<dbReference type="Pfam" id="PF01734">
    <property type="entry name" value="Patatin"/>
    <property type="match status" value="1"/>
</dbReference>
<feature type="domain" description="PNPLA" evidence="5">
    <location>
        <begin position="73"/>
        <end position="276"/>
    </location>
</feature>
<evidence type="ECO:0000256" key="3">
    <source>
        <dbReference type="ARBA" id="ARBA00023098"/>
    </source>
</evidence>
<feature type="short sequence motif" description="DGA/G" evidence="4">
    <location>
        <begin position="263"/>
        <end position="265"/>
    </location>
</feature>
<feature type="short sequence motif" description="GXGXXG" evidence="4">
    <location>
        <begin position="77"/>
        <end position="82"/>
    </location>
</feature>
<dbReference type="PANTHER" id="PTHR24185">
    <property type="entry name" value="CALCIUM-INDEPENDENT PHOSPHOLIPASE A2-GAMMA"/>
    <property type="match status" value="1"/>
</dbReference>
<proteinExistence type="predicted"/>
<evidence type="ECO:0000256" key="1">
    <source>
        <dbReference type="ARBA" id="ARBA00022801"/>
    </source>
</evidence>
<dbReference type="SUPFAM" id="SSF52151">
    <property type="entry name" value="FabD/lysophospholipase-like"/>
    <property type="match status" value="1"/>
</dbReference>
<dbReference type="CDD" id="cd07216">
    <property type="entry name" value="Pat17_PNPLA8_PNPLA9_like3"/>
    <property type="match status" value="1"/>
</dbReference>
<dbReference type="InterPro" id="IPR002641">
    <property type="entry name" value="PNPLA_dom"/>
</dbReference>
<evidence type="ECO:0000259" key="5">
    <source>
        <dbReference type="PROSITE" id="PS51635"/>
    </source>
</evidence>
<organism evidence="6 7">
    <name type="scientific">Tulasnella calospora MUT 4182</name>
    <dbReference type="NCBI Taxonomy" id="1051891"/>
    <lineage>
        <taxon>Eukaryota</taxon>
        <taxon>Fungi</taxon>
        <taxon>Dikarya</taxon>
        <taxon>Basidiomycota</taxon>
        <taxon>Agaricomycotina</taxon>
        <taxon>Agaricomycetes</taxon>
        <taxon>Cantharellales</taxon>
        <taxon>Tulasnellaceae</taxon>
        <taxon>Tulasnella</taxon>
    </lineage>
</organism>
<feature type="short sequence motif" description="GXSXG" evidence="4">
    <location>
        <begin position="111"/>
        <end position="115"/>
    </location>
</feature>
<evidence type="ECO:0000256" key="2">
    <source>
        <dbReference type="ARBA" id="ARBA00022963"/>
    </source>
</evidence>
<name>A0A0C3KR58_9AGAM</name>
<dbReference type="InterPro" id="IPR016035">
    <property type="entry name" value="Acyl_Trfase/lysoPLipase"/>
</dbReference>
<evidence type="ECO:0000313" key="6">
    <source>
        <dbReference type="EMBL" id="KIO23873.1"/>
    </source>
</evidence>
<feature type="active site" description="Nucleophile" evidence="4">
    <location>
        <position position="113"/>
    </location>
</feature>
<dbReference type="Proteomes" id="UP000054248">
    <property type="component" value="Unassembled WGS sequence"/>
</dbReference>
<dbReference type="GO" id="GO:0019369">
    <property type="term" value="P:arachidonate metabolic process"/>
    <property type="evidence" value="ECO:0007669"/>
    <property type="project" value="TreeGrafter"/>
</dbReference>
<dbReference type="STRING" id="1051891.A0A0C3KR58"/>
<dbReference type="Gene3D" id="3.40.1090.10">
    <property type="entry name" value="Cytosolic phospholipase A2 catalytic domain"/>
    <property type="match status" value="1"/>
</dbReference>